<evidence type="ECO:0000313" key="3">
    <source>
        <dbReference type="Proteomes" id="UP001589789"/>
    </source>
</evidence>
<feature type="domain" description="HTH marR-type" evidence="1">
    <location>
        <begin position="55"/>
        <end position="187"/>
    </location>
</feature>
<dbReference type="PANTHER" id="PTHR33164:SF89">
    <property type="entry name" value="MARR FAMILY REGULATORY PROTEIN"/>
    <property type="match status" value="1"/>
</dbReference>
<name>A0ABV6ILH1_9PROT</name>
<dbReference type="RefSeq" id="WP_377048494.1">
    <property type="nucleotide sequence ID" value="NZ_JBHLVZ010000002.1"/>
</dbReference>
<dbReference type="EMBL" id="JBHLVZ010000002">
    <property type="protein sequence ID" value="MFC0384436.1"/>
    <property type="molecule type" value="Genomic_DNA"/>
</dbReference>
<organism evidence="2 3">
    <name type="scientific">Muricoccus vinaceus</name>
    <dbReference type="NCBI Taxonomy" id="424704"/>
    <lineage>
        <taxon>Bacteria</taxon>
        <taxon>Pseudomonadati</taxon>
        <taxon>Pseudomonadota</taxon>
        <taxon>Alphaproteobacteria</taxon>
        <taxon>Acetobacterales</taxon>
        <taxon>Roseomonadaceae</taxon>
        <taxon>Muricoccus</taxon>
    </lineage>
</organism>
<dbReference type="PROSITE" id="PS50995">
    <property type="entry name" value="HTH_MARR_2"/>
    <property type="match status" value="1"/>
</dbReference>
<protein>
    <submittedName>
        <fullName evidence="2">MarR family winged helix-turn-helix transcriptional regulator</fullName>
    </submittedName>
</protein>
<dbReference type="InterPro" id="IPR036388">
    <property type="entry name" value="WH-like_DNA-bd_sf"/>
</dbReference>
<proteinExistence type="predicted"/>
<dbReference type="InterPro" id="IPR000835">
    <property type="entry name" value="HTH_MarR-typ"/>
</dbReference>
<dbReference type="SMART" id="SM00347">
    <property type="entry name" value="HTH_MARR"/>
    <property type="match status" value="1"/>
</dbReference>
<dbReference type="InterPro" id="IPR036390">
    <property type="entry name" value="WH_DNA-bd_sf"/>
</dbReference>
<dbReference type="Proteomes" id="UP001589789">
    <property type="component" value="Unassembled WGS sequence"/>
</dbReference>
<evidence type="ECO:0000313" key="2">
    <source>
        <dbReference type="EMBL" id="MFC0384436.1"/>
    </source>
</evidence>
<sequence length="188" mass="20041">MFLPVGCRIRAGFLAGTRSCKSRGMAGHPIPLPAAGNTARPGPTEAAGVDLAPLSGHIGFLLRLAQQRIFDEFHRRFGARGLTPARYAVLAVVSANPDVRQVALANALHIKPPNMAVLIAAMEADGLVARSLDARNRRANMLRLTETGAVLYAEVAGDIAAMEQDFAARFFPQGQDAVRAALTRLLHP</sequence>
<dbReference type="PANTHER" id="PTHR33164">
    <property type="entry name" value="TRANSCRIPTIONAL REGULATOR, MARR FAMILY"/>
    <property type="match status" value="1"/>
</dbReference>
<dbReference type="Pfam" id="PF12802">
    <property type="entry name" value="MarR_2"/>
    <property type="match status" value="1"/>
</dbReference>
<gene>
    <name evidence="2" type="ORF">ACFFIC_02605</name>
</gene>
<reference evidence="2 3" key="1">
    <citation type="submission" date="2024-09" db="EMBL/GenBank/DDBJ databases">
        <authorList>
            <person name="Sun Q."/>
            <person name="Mori K."/>
        </authorList>
    </citation>
    <scope>NUCLEOTIDE SEQUENCE [LARGE SCALE GENOMIC DNA]</scope>
    <source>
        <strain evidence="2 3">CCM 7468</strain>
    </source>
</reference>
<evidence type="ECO:0000259" key="1">
    <source>
        <dbReference type="PROSITE" id="PS50995"/>
    </source>
</evidence>
<keyword evidence="3" id="KW-1185">Reference proteome</keyword>
<comment type="caution">
    <text evidence="2">The sequence shown here is derived from an EMBL/GenBank/DDBJ whole genome shotgun (WGS) entry which is preliminary data.</text>
</comment>
<dbReference type="Gene3D" id="1.10.10.10">
    <property type="entry name" value="Winged helix-like DNA-binding domain superfamily/Winged helix DNA-binding domain"/>
    <property type="match status" value="1"/>
</dbReference>
<dbReference type="InterPro" id="IPR039422">
    <property type="entry name" value="MarR/SlyA-like"/>
</dbReference>
<dbReference type="SUPFAM" id="SSF46785">
    <property type="entry name" value="Winged helix' DNA-binding domain"/>
    <property type="match status" value="1"/>
</dbReference>
<accession>A0ABV6ILH1</accession>